<dbReference type="InterPro" id="IPR000906">
    <property type="entry name" value="ZU5_dom"/>
</dbReference>
<dbReference type="Gene3D" id="1.10.533.10">
    <property type="entry name" value="Death Domain, Fas"/>
    <property type="match status" value="1"/>
</dbReference>
<dbReference type="GeneID" id="105437830"/>
<dbReference type="Pfam" id="PF00791">
    <property type="entry name" value="ZU5"/>
    <property type="match status" value="1"/>
</dbReference>
<dbReference type="InterPro" id="IPR037936">
    <property type="entry name" value="UNC5A-D"/>
</dbReference>
<proteinExistence type="predicted"/>
<dbReference type="CDD" id="cd01670">
    <property type="entry name" value="Death"/>
    <property type="match status" value="1"/>
</dbReference>
<accession>A0A7M7NXJ3</accession>
<evidence type="ECO:0000313" key="2">
    <source>
        <dbReference type="EnsemblMetazoa" id="XP_030842015"/>
    </source>
</evidence>
<dbReference type="KEGG" id="spu:105437830"/>
<dbReference type="InterPro" id="IPR011029">
    <property type="entry name" value="DEATH-like_dom_sf"/>
</dbReference>
<organism evidence="2 3">
    <name type="scientific">Strongylocentrotus purpuratus</name>
    <name type="common">Purple sea urchin</name>
    <dbReference type="NCBI Taxonomy" id="7668"/>
    <lineage>
        <taxon>Eukaryota</taxon>
        <taxon>Metazoa</taxon>
        <taxon>Echinodermata</taxon>
        <taxon>Eleutherozoa</taxon>
        <taxon>Echinozoa</taxon>
        <taxon>Echinoidea</taxon>
        <taxon>Euechinoidea</taxon>
        <taxon>Echinacea</taxon>
        <taxon>Camarodonta</taxon>
        <taxon>Echinidea</taxon>
        <taxon>Strongylocentrotidae</taxon>
        <taxon>Strongylocentrotus</taxon>
    </lineage>
</organism>
<dbReference type="OrthoDB" id="6065502at2759"/>
<dbReference type="RefSeq" id="XP_030842015.1">
    <property type="nucleotide sequence ID" value="XM_030986155.1"/>
</dbReference>
<dbReference type="AlphaFoldDB" id="A0A7M7NXJ3"/>
<reference evidence="3" key="1">
    <citation type="submission" date="2015-02" db="EMBL/GenBank/DDBJ databases">
        <title>Genome sequencing for Strongylocentrotus purpuratus.</title>
        <authorList>
            <person name="Murali S."/>
            <person name="Liu Y."/>
            <person name="Vee V."/>
            <person name="English A."/>
            <person name="Wang M."/>
            <person name="Skinner E."/>
            <person name="Han Y."/>
            <person name="Muzny D.M."/>
            <person name="Worley K.C."/>
            <person name="Gibbs R.A."/>
        </authorList>
    </citation>
    <scope>NUCLEOTIDE SEQUENCE</scope>
</reference>
<evidence type="ECO:0000313" key="3">
    <source>
        <dbReference type="Proteomes" id="UP000007110"/>
    </source>
</evidence>
<dbReference type="Proteomes" id="UP000007110">
    <property type="component" value="Unassembled WGS sequence"/>
</dbReference>
<feature type="domain" description="ZU5" evidence="1">
    <location>
        <begin position="3"/>
        <end position="107"/>
    </location>
</feature>
<dbReference type="PANTHER" id="PTHR12582:SF41">
    <property type="entry name" value="UNC5C-LIKE PROTEIN"/>
    <property type="match status" value="1"/>
</dbReference>
<dbReference type="GO" id="GO:0005042">
    <property type="term" value="F:netrin receptor activity"/>
    <property type="evidence" value="ECO:0007669"/>
    <property type="project" value="InterPro"/>
</dbReference>
<dbReference type="SMART" id="SM00218">
    <property type="entry name" value="ZU5"/>
    <property type="match status" value="1"/>
</dbReference>
<dbReference type="EnsemblMetazoa" id="XM_030986155">
    <property type="protein sequence ID" value="XP_030842015"/>
    <property type="gene ID" value="LOC105437830"/>
</dbReference>
<dbReference type="Gene3D" id="2.60.220.30">
    <property type="match status" value="1"/>
</dbReference>
<sequence length="403" mass="45948">MPDGYFCEGEFDSKGGVMTVSSHTMTIPPGALDTQTPVKITMKVLRDVPSDILLQDDETVVTYGFWCLPCGLRFAADKPVTLTIPHCAKLIDPHSIQTVLYSWSHNEKEGDETVKPERIQTPRTCRVTPHNIEISLEHFSGGFFAFLRSWLYMDGKVMSVMPFLPKMMPISRKLMMELRMVNKPHGTSWKDLHVLDKTARYQPAKDDDDEMVVEDEDLQVSLKLEDNIPINKDVKSELLNRTNKHTEYFDLDLNDRPDDSLVILKLKQSTLEMDIQFRTQFSEERDHSASESALPYQISTIGSLDTTTSDSVDEASENLNEISDLDLVELAQQLGNHVTRVALNLGFSHDRWKQFSDMNRDGSLTGTMNMLFDWKRDTLRELQRPSLREALKNSKCLALAETI</sequence>
<keyword evidence="3" id="KW-1185">Reference proteome</keyword>
<dbReference type="GO" id="GO:0016020">
    <property type="term" value="C:membrane"/>
    <property type="evidence" value="ECO:0007669"/>
    <property type="project" value="InterPro"/>
</dbReference>
<protein>
    <recommendedName>
        <fullName evidence="1">ZU5 domain-containing protein</fullName>
    </recommendedName>
</protein>
<reference evidence="2" key="2">
    <citation type="submission" date="2021-01" db="UniProtKB">
        <authorList>
            <consortium name="EnsemblMetazoa"/>
        </authorList>
    </citation>
    <scope>IDENTIFICATION</scope>
</reference>
<dbReference type="InParanoid" id="A0A7M7NXJ3"/>
<dbReference type="PANTHER" id="PTHR12582">
    <property type="entry name" value="NETRIN RECEPTOR UNC5"/>
    <property type="match status" value="1"/>
</dbReference>
<evidence type="ECO:0000259" key="1">
    <source>
        <dbReference type="SMART" id="SM00218"/>
    </source>
</evidence>
<name>A0A7M7NXJ3_STRPU</name>